<dbReference type="InterPro" id="IPR000792">
    <property type="entry name" value="Tscrpt_reg_LuxR_C"/>
</dbReference>
<evidence type="ECO:0000256" key="3">
    <source>
        <dbReference type="ARBA" id="ARBA00023125"/>
    </source>
</evidence>
<feature type="domain" description="HTH luxR-type" evidence="6">
    <location>
        <begin position="150"/>
        <end position="215"/>
    </location>
</feature>
<dbReference type="PRINTS" id="PR00038">
    <property type="entry name" value="HTHLUXR"/>
</dbReference>
<evidence type="ECO:0000259" key="7">
    <source>
        <dbReference type="PROSITE" id="PS50110"/>
    </source>
</evidence>
<feature type="modified residue" description="4-aspartylphosphate" evidence="5">
    <location>
        <position position="57"/>
    </location>
</feature>
<dbReference type="GO" id="GO:0000160">
    <property type="term" value="P:phosphorelay signal transduction system"/>
    <property type="evidence" value="ECO:0007669"/>
    <property type="project" value="InterPro"/>
</dbReference>
<comment type="caution">
    <text evidence="8">The sequence shown here is derived from an EMBL/GenBank/DDBJ whole genome shotgun (WGS) entry which is preliminary data.</text>
</comment>
<dbReference type="InterPro" id="IPR001789">
    <property type="entry name" value="Sig_transdc_resp-reg_receiver"/>
</dbReference>
<dbReference type="Pfam" id="PF00072">
    <property type="entry name" value="Response_reg"/>
    <property type="match status" value="1"/>
</dbReference>
<dbReference type="SUPFAM" id="SSF46894">
    <property type="entry name" value="C-terminal effector domain of the bipartite response regulators"/>
    <property type="match status" value="1"/>
</dbReference>
<dbReference type="InterPro" id="IPR058245">
    <property type="entry name" value="NreC/VraR/RcsB-like_REC"/>
</dbReference>
<evidence type="ECO:0000256" key="2">
    <source>
        <dbReference type="ARBA" id="ARBA00023015"/>
    </source>
</evidence>
<keyword evidence="2" id="KW-0805">Transcription regulation</keyword>
<keyword evidence="4" id="KW-0804">Transcription</keyword>
<feature type="domain" description="Response regulatory" evidence="7">
    <location>
        <begin position="6"/>
        <end position="122"/>
    </location>
</feature>
<reference evidence="8 9" key="1">
    <citation type="submission" date="2019-05" db="EMBL/GenBank/DDBJ databases">
        <authorList>
            <person name="Lee S.D."/>
        </authorList>
    </citation>
    <scope>NUCLEOTIDE SEQUENCE [LARGE SCALE GENOMIC DNA]</scope>
    <source>
        <strain evidence="8 9">C5-26</strain>
    </source>
</reference>
<dbReference type="PROSITE" id="PS50043">
    <property type="entry name" value="HTH_LUXR_2"/>
    <property type="match status" value="1"/>
</dbReference>
<dbReference type="SUPFAM" id="SSF52172">
    <property type="entry name" value="CheY-like"/>
    <property type="match status" value="1"/>
</dbReference>
<dbReference type="PROSITE" id="PS50110">
    <property type="entry name" value="RESPONSE_REGULATORY"/>
    <property type="match status" value="1"/>
</dbReference>
<accession>A0A563DUL5</accession>
<dbReference type="Pfam" id="PF00196">
    <property type="entry name" value="GerE"/>
    <property type="match status" value="1"/>
</dbReference>
<dbReference type="OrthoDB" id="9808843at2"/>
<dbReference type="InterPro" id="IPR039420">
    <property type="entry name" value="WalR-like"/>
</dbReference>
<evidence type="ECO:0000313" key="8">
    <source>
        <dbReference type="EMBL" id="TWP33948.1"/>
    </source>
</evidence>
<dbReference type="CDD" id="cd17535">
    <property type="entry name" value="REC_NarL-like"/>
    <property type="match status" value="1"/>
</dbReference>
<evidence type="ECO:0000259" key="6">
    <source>
        <dbReference type="PROSITE" id="PS50043"/>
    </source>
</evidence>
<organism evidence="8 9">
    <name type="scientific">Leekyejoonella antrihumi</name>
    <dbReference type="NCBI Taxonomy" id="1660198"/>
    <lineage>
        <taxon>Bacteria</taxon>
        <taxon>Bacillati</taxon>
        <taxon>Actinomycetota</taxon>
        <taxon>Actinomycetes</taxon>
        <taxon>Micrococcales</taxon>
        <taxon>Dermacoccaceae</taxon>
        <taxon>Leekyejoonella</taxon>
    </lineage>
</organism>
<reference evidence="8 9" key="2">
    <citation type="submission" date="2019-08" db="EMBL/GenBank/DDBJ databases">
        <title>Jejuicoccus antrihumi gen. nov., sp. nov., a new member of the family Dermacoccaceae isolated from a cave.</title>
        <authorList>
            <person name="Schumann P."/>
            <person name="Kim I.S."/>
        </authorList>
    </citation>
    <scope>NUCLEOTIDE SEQUENCE [LARGE SCALE GENOMIC DNA]</scope>
    <source>
        <strain evidence="8 9">C5-26</strain>
    </source>
</reference>
<dbReference type="Gene3D" id="3.40.50.2300">
    <property type="match status" value="1"/>
</dbReference>
<dbReference type="PANTHER" id="PTHR43214:SF24">
    <property type="entry name" value="TRANSCRIPTIONAL REGULATORY PROTEIN NARL-RELATED"/>
    <property type="match status" value="1"/>
</dbReference>
<gene>
    <name evidence="8" type="ORF">FGL98_19130</name>
</gene>
<dbReference type="PROSITE" id="PS00622">
    <property type="entry name" value="HTH_LUXR_1"/>
    <property type="match status" value="1"/>
</dbReference>
<dbReference type="RefSeq" id="WP_146319461.1">
    <property type="nucleotide sequence ID" value="NZ_VCQV01000033.1"/>
</dbReference>
<proteinExistence type="predicted"/>
<evidence type="ECO:0000256" key="5">
    <source>
        <dbReference type="PROSITE-ProRule" id="PRU00169"/>
    </source>
</evidence>
<dbReference type="CDD" id="cd06170">
    <property type="entry name" value="LuxR_C_like"/>
    <property type="match status" value="1"/>
</dbReference>
<protein>
    <submittedName>
        <fullName evidence="8">Response regulator transcription factor</fullName>
    </submittedName>
</protein>
<dbReference type="SMART" id="SM00448">
    <property type="entry name" value="REC"/>
    <property type="match status" value="1"/>
</dbReference>
<evidence type="ECO:0000313" key="9">
    <source>
        <dbReference type="Proteomes" id="UP000320244"/>
    </source>
</evidence>
<dbReference type="InterPro" id="IPR011006">
    <property type="entry name" value="CheY-like_superfamily"/>
</dbReference>
<dbReference type="InterPro" id="IPR016032">
    <property type="entry name" value="Sig_transdc_resp-reg_C-effctor"/>
</dbReference>
<keyword evidence="1 5" id="KW-0597">Phosphoprotein</keyword>
<dbReference type="SMART" id="SM00421">
    <property type="entry name" value="HTH_LUXR"/>
    <property type="match status" value="1"/>
</dbReference>
<evidence type="ECO:0000256" key="1">
    <source>
        <dbReference type="ARBA" id="ARBA00022553"/>
    </source>
</evidence>
<keyword evidence="3" id="KW-0238">DNA-binding</keyword>
<dbReference type="PANTHER" id="PTHR43214">
    <property type="entry name" value="TWO-COMPONENT RESPONSE REGULATOR"/>
    <property type="match status" value="1"/>
</dbReference>
<dbReference type="EMBL" id="VCQV01000033">
    <property type="protein sequence ID" value="TWP33948.1"/>
    <property type="molecule type" value="Genomic_DNA"/>
</dbReference>
<dbReference type="AlphaFoldDB" id="A0A563DUL5"/>
<dbReference type="Proteomes" id="UP000320244">
    <property type="component" value="Unassembled WGS sequence"/>
</dbReference>
<name>A0A563DUL5_9MICO</name>
<sequence length="218" mass="23357">MTLPIRLMLVDDDPLVRAGLAMMLDGTDGIGVVAQVGDGADVPAAVDQHHPDIVLMDLRMPRVDGIRATARLRARPEPPEVVVLTTFDSDDNVLRALRAGASGFLVKDAPPAQIVEAIRRVAAGDPMLSPQVMRRLMDRAVTTSAAVQDARAALDRLSPREREVATDVGRGHSNTEIAAALFMSTATVKAHISRILAKLDLTNRTQVALLVHEADPSD</sequence>
<evidence type="ECO:0000256" key="4">
    <source>
        <dbReference type="ARBA" id="ARBA00023163"/>
    </source>
</evidence>
<dbReference type="GO" id="GO:0006355">
    <property type="term" value="P:regulation of DNA-templated transcription"/>
    <property type="evidence" value="ECO:0007669"/>
    <property type="project" value="InterPro"/>
</dbReference>
<keyword evidence="9" id="KW-1185">Reference proteome</keyword>
<dbReference type="GO" id="GO:0003677">
    <property type="term" value="F:DNA binding"/>
    <property type="evidence" value="ECO:0007669"/>
    <property type="project" value="UniProtKB-KW"/>
</dbReference>